<dbReference type="EMBL" id="LO017727">
    <property type="protein sequence ID" value="CRH07879.1"/>
    <property type="molecule type" value="Genomic_DNA"/>
</dbReference>
<accession>A0A1S7LNX5</accession>
<sequence>MLEQNSDGRGFLAYKKPSSRYVIESVSGHHHPEYLWRSWFVNVFRTVLDVTMFCEA</sequence>
<evidence type="ECO:0000313" key="1">
    <source>
        <dbReference type="EMBL" id="CRH07879.1"/>
    </source>
</evidence>
<dbReference type="AlphaFoldDB" id="A0A1S7LNX5"/>
<reference evidence="1" key="1">
    <citation type="submission" date="2015-04" db="EMBL/GenBank/DDBJ databases">
        <authorList>
            <person name="Syromyatnikov M.Y."/>
            <person name="Popov V.N."/>
        </authorList>
    </citation>
    <scope>NUCLEOTIDE SEQUENCE</scope>
    <source>
        <strain evidence="1">MO-1</strain>
    </source>
</reference>
<proteinExistence type="predicted"/>
<gene>
    <name evidence="1" type="ORF">MAGMO_3750</name>
</gene>
<protein>
    <submittedName>
        <fullName evidence="1">Uncharacterized protein</fullName>
    </submittedName>
</protein>
<organism evidence="1">
    <name type="scientific">Magnetococcus massalia (strain MO-1)</name>
    <dbReference type="NCBI Taxonomy" id="451514"/>
    <lineage>
        <taxon>Bacteria</taxon>
        <taxon>Pseudomonadati</taxon>
        <taxon>Pseudomonadota</taxon>
        <taxon>Magnetococcia</taxon>
        <taxon>Magnetococcales</taxon>
        <taxon>Magnetococcaceae</taxon>
        <taxon>Magnetococcus</taxon>
    </lineage>
</organism>
<name>A0A1S7LNX5_MAGMO</name>